<feature type="transmembrane region" description="Helical" evidence="6">
    <location>
        <begin position="106"/>
        <end position="126"/>
    </location>
</feature>
<keyword evidence="4 6" id="KW-1133">Transmembrane helix</keyword>
<reference evidence="8 9" key="1">
    <citation type="submission" date="2018-12" db="EMBL/GenBank/DDBJ databases">
        <authorList>
            <consortium name="Pathogen Informatics"/>
        </authorList>
    </citation>
    <scope>NUCLEOTIDE SEQUENCE [LARGE SCALE GENOMIC DNA]</scope>
    <source>
        <strain evidence="8 9">NCTC12967</strain>
    </source>
</reference>
<evidence type="ECO:0000256" key="5">
    <source>
        <dbReference type="ARBA" id="ARBA00023136"/>
    </source>
</evidence>
<dbReference type="EMBL" id="LR134406">
    <property type="protein sequence ID" value="VEH71618.1"/>
    <property type="molecule type" value="Genomic_DNA"/>
</dbReference>
<feature type="transmembrane region" description="Helical" evidence="6">
    <location>
        <begin position="76"/>
        <end position="94"/>
    </location>
</feature>
<feature type="domain" description="Major facilitator superfamily (MFS) profile" evidence="7">
    <location>
        <begin position="11"/>
        <end position="386"/>
    </location>
</feature>
<feature type="transmembrane region" description="Helical" evidence="6">
    <location>
        <begin position="333"/>
        <end position="352"/>
    </location>
</feature>
<dbReference type="Pfam" id="PF07690">
    <property type="entry name" value="MFS_1"/>
    <property type="match status" value="1"/>
</dbReference>
<keyword evidence="9" id="KW-1185">Reference proteome</keyword>
<organism evidence="8 9">
    <name type="scientific">Arachnia propionica</name>
    <dbReference type="NCBI Taxonomy" id="1750"/>
    <lineage>
        <taxon>Bacteria</taxon>
        <taxon>Bacillati</taxon>
        <taxon>Actinomycetota</taxon>
        <taxon>Actinomycetes</taxon>
        <taxon>Propionibacteriales</taxon>
        <taxon>Propionibacteriaceae</taxon>
        <taxon>Arachnia</taxon>
    </lineage>
</organism>
<dbReference type="InterPro" id="IPR006311">
    <property type="entry name" value="TAT_signal"/>
</dbReference>
<dbReference type="PROSITE" id="PS51318">
    <property type="entry name" value="TAT"/>
    <property type="match status" value="1"/>
</dbReference>
<proteinExistence type="predicted"/>
<dbReference type="AlphaFoldDB" id="A0A3S4U2I4"/>
<keyword evidence="5 6" id="KW-0472">Membrane</keyword>
<feature type="transmembrane region" description="Helical" evidence="6">
    <location>
        <begin position="138"/>
        <end position="156"/>
    </location>
</feature>
<dbReference type="RefSeq" id="WP_082793819.1">
    <property type="nucleotide sequence ID" value="NZ_LR134406.1"/>
</dbReference>
<dbReference type="InterPro" id="IPR011701">
    <property type="entry name" value="MFS"/>
</dbReference>
<sequence>MTCPTTNRRALLTAAGAGMAVSAMMQTLLGNATPRIVDELAAPELYGWVAGSYLVCSTLLLPPFSQYTDRLGTRRVLVAGHACFLTGTLLMSWAPTMPLLLAARAVQGVGAAAITPAVLAALGLSLDASSRARALSRLAIIQLVANLIGPPLGGWFTDGPGWRLGVLTGVPLSLVALLAARSFPAATPPGGWWRITVRGSSPRGAGPGALVWLAALSGVISIGAITYAPLALQTLHGVDATTTGWFLIPMLLGIGAGTFASGRCAPSTWARPLGWVLGFSGAALAAFPQLVVFLVGITLLGVGVGLVLPLLLLDAQATASEERMARASGMVQFGRNAGAAAGIPALSLWIISGLAAGPALTGLFATLAVLAALGLVVWLTQGGVKERKR</sequence>
<dbReference type="GeneID" id="64408349"/>
<feature type="transmembrane region" description="Helical" evidence="6">
    <location>
        <begin position="46"/>
        <end position="64"/>
    </location>
</feature>
<comment type="subcellular location">
    <subcellularLocation>
        <location evidence="1">Cell inner membrane</location>
        <topology evidence="1">Multi-pass membrane protein</topology>
    </subcellularLocation>
</comment>
<evidence type="ECO:0000256" key="2">
    <source>
        <dbReference type="ARBA" id="ARBA00022448"/>
    </source>
</evidence>
<dbReference type="GO" id="GO:0022857">
    <property type="term" value="F:transmembrane transporter activity"/>
    <property type="evidence" value="ECO:0007669"/>
    <property type="project" value="InterPro"/>
</dbReference>
<feature type="transmembrane region" description="Helical" evidence="6">
    <location>
        <begin position="210"/>
        <end position="232"/>
    </location>
</feature>
<evidence type="ECO:0000256" key="3">
    <source>
        <dbReference type="ARBA" id="ARBA00022692"/>
    </source>
</evidence>
<dbReference type="GO" id="GO:0005886">
    <property type="term" value="C:plasma membrane"/>
    <property type="evidence" value="ECO:0007669"/>
    <property type="project" value="UniProtKB-SubCell"/>
</dbReference>
<dbReference type="PROSITE" id="PS50850">
    <property type="entry name" value="MFS"/>
    <property type="match status" value="1"/>
</dbReference>
<dbReference type="PANTHER" id="PTHR23501">
    <property type="entry name" value="MAJOR FACILITATOR SUPERFAMILY"/>
    <property type="match status" value="1"/>
</dbReference>
<feature type="transmembrane region" description="Helical" evidence="6">
    <location>
        <begin position="244"/>
        <end position="262"/>
    </location>
</feature>
<dbReference type="Gene3D" id="1.20.1250.20">
    <property type="entry name" value="MFS general substrate transporter like domains"/>
    <property type="match status" value="1"/>
</dbReference>
<feature type="transmembrane region" description="Helical" evidence="6">
    <location>
        <begin position="358"/>
        <end position="379"/>
    </location>
</feature>
<evidence type="ECO:0000256" key="6">
    <source>
        <dbReference type="SAM" id="Phobius"/>
    </source>
</evidence>
<protein>
    <submittedName>
        <fullName evidence="8">Multidrug-efflux transporter 3</fullName>
    </submittedName>
</protein>
<feature type="transmembrane region" description="Helical" evidence="6">
    <location>
        <begin position="269"/>
        <end position="287"/>
    </location>
</feature>
<feature type="transmembrane region" description="Helical" evidence="6">
    <location>
        <begin position="293"/>
        <end position="313"/>
    </location>
</feature>
<gene>
    <name evidence="8" type="primary">bmr3</name>
    <name evidence="8" type="ORF">NCTC12967_02944</name>
</gene>
<evidence type="ECO:0000256" key="4">
    <source>
        <dbReference type="ARBA" id="ARBA00022989"/>
    </source>
</evidence>
<evidence type="ECO:0000313" key="8">
    <source>
        <dbReference type="EMBL" id="VEH71618.1"/>
    </source>
</evidence>
<dbReference type="SUPFAM" id="SSF103473">
    <property type="entry name" value="MFS general substrate transporter"/>
    <property type="match status" value="1"/>
</dbReference>
<evidence type="ECO:0000313" key="9">
    <source>
        <dbReference type="Proteomes" id="UP000273044"/>
    </source>
</evidence>
<dbReference type="InterPro" id="IPR036259">
    <property type="entry name" value="MFS_trans_sf"/>
</dbReference>
<dbReference type="PANTHER" id="PTHR23501:SF191">
    <property type="entry name" value="VACUOLAR BASIC AMINO ACID TRANSPORTER 4"/>
    <property type="match status" value="1"/>
</dbReference>
<keyword evidence="2" id="KW-0813">Transport</keyword>
<dbReference type="Proteomes" id="UP000273044">
    <property type="component" value="Chromosome"/>
</dbReference>
<name>A0A3S4U2I4_9ACTN</name>
<evidence type="ECO:0000259" key="7">
    <source>
        <dbReference type="PROSITE" id="PS50850"/>
    </source>
</evidence>
<accession>A0A3S4U2I4</accession>
<dbReference type="InterPro" id="IPR020846">
    <property type="entry name" value="MFS_dom"/>
</dbReference>
<keyword evidence="3 6" id="KW-0812">Transmembrane</keyword>
<evidence type="ECO:0000256" key="1">
    <source>
        <dbReference type="ARBA" id="ARBA00004429"/>
    </source>
</evidence>
<feature type="transmembrane region" description="Helical" evidence="6">
    <location>
        <begin position="162"/>
        <end position="180"/>
    </location>
</feature>